<organism evidence="2 3">
    <name type="scientific">Streptomyces galbus</name>
    <dbReference type="NCBI Taxonomy" id="33898"/>
    <lineage>
        <taxon>Bacteria</taxon>
        <taxon>Bacillati</taxon>
        <taxon>Actinomycetota</taxon>
        <taxon>Actinomycetes</taxon>
        <taxon>Kitasatosporales</taxon>
        <taxon>Streptomycetaceae</taxon>
        <taxon>Streptomyces</taxon>
    </lineage>
</organism>
<sequence length="206" mass="22842">MTCITSAVLDCNASGGSTGLQRAGPTAALHTHARHPQRLHPGRSSHRQDPRHPARTGTPPRPAGAGGDRQGLLGPHLPRLPAQTRHQGHHPRTHRLTRRPTQRPRTALRLDRTAYRRRNVVERCFHRLKQWRDIAIRYDKQPDRYLAAITLASTSIWLQTCPTRRCPGAEGVVHGIRCTAQEAGAVASGGLLLRLHALRSLHRVTA</sequence>
<dbReference type="AlphaFoldDB" id="A0A4U5WZE6"/>
<feature type="compositionally biased region" description="Basic residues" evidence="1">
    <location>
        <begin position="31"/>
        <end position="45"/>
    </location>
</feature>
<accession>A0A4U5WZE6</accession>
<dbReference type="EMBL" id="SZPR01000015">
    <property type="protein sequence ID" value="TKT08018.1"/>
    <property type="molecule type" value="Genomic_DNA"/>
</dbReference>
<evidence type="ECO:0000313" key="2">
    <source>
        <dbReference type="EMBL" id="TKT08018.1"/>
    </source>
</evidence>
<protein>
    <submittedName>
        <fullName evidence="2">Uncharacterized protein</fullName>
    </submittedName>
</protein>
<evidence type="ECO:0000313" key="3">
    <source>
        <dbReference type="Proteomes" id="UP000308632"/>
    </source>
</evidence>
<dbReference type="Proteomes" id="UP000308632">
    <property type="component" value="Unassembled WGS sequence"/>
</dbReference>
<feature type="compositionally biased region" description="Basic residues" evidence="1">
    <location>
        <begin position="86"/>
        <end position="102"/>
    </location>
</feature>
<proteinExistence type="predicted"/>
<reference evidence="2 3" key="1">
    <citation type="submission" date="2019-04" db="EMBL/GenBank/DDBJ databases">
        <title>Streptomyces lasaliensis sp.nov., an Actinomycete isolated from soil which produces the polyether antibiotic lasalocid.</title>
        <authorList>
            <person name="Erwin G."/>
            <person name="Haber C."/>
        </authorList>
    </citation>
    <scope>NUCLEOTIDE SEQUENCE [LARGE SCALE GENOMIC DNA]</scope>
    <source>
        <strain evidence="2 3">DSM 40089</strain>
    </source>
</reference>
<name>A0A4U5WZE6_STRGB</name>
<comment type="caution">
    <text evidence="2">The sequence shown here is derived from an EMBL/GenBank/DDBJ whole genome shotgun (WGS) entry which is preliminary data.</text>
</comment>
<feature type="region of interest" description="Disordered" evidence="1">
    <location>
        <begin position="10"/>
        <end position="107"/>
    </location>
</feature>
<gene>
    <name evidence="2" type="ORF">E4U92_18550</name>
</gene>
<evidence type="ECO:0000256" key="1">
    <source>
        <dbReference type="SAM" id="MobiDB-lite"/>
    </source>
</evidence>